<dbReference type="InterPro" id="IPR005135">
    <property type="entry name" value="Endo/exonuclease/phosphatase"/>
</dbReference>
<gene>
    <name evidence="2" type="ORF">SLEP1_g19509</name>
</gene>
<sequence>MAKKLLRPTNPLNWSMKMISWNCRGTAKQNFQASVMDMKRLHSPSIMLIVETKIGGDQAKAKATSLGFPKFHIVDSDGLAGGLWLLWNDYEVLVDVVATSSQAIHAVVKVTNQPLLSSNSWFLSGIYGRPTFKIRTELWQELGSMSRVISSPWMIIGDFNDVVNQSEKFGGGSISQTRVCAYLNCMNDCNMQDLGYVGSKFTWVNMRFNGGLIRERLDRAWANPDWRICFPQAFLLHLPRFNSDHHPVMLCLNSNIDHRGSSPFRLEKFWLDHPSFGDIISPIWSQSLGDCLNSIVLTTSMVKQWSKATFGNIFKEKRHILRRLEGIHQSPAFNHSSFLIHLEKDLSENYEKLLKHEEDLWFMKSRSNWNTDGDRNTKFFHLSTIRHRARNKILGLKDSRGDWIFDSNLLQEMVTSYFSNLFMTSHSHSYTDSFSQVGIRPIALSLDSLVGVPTDLEIYSALHSLKPFKAPGPDGFHPLFFQKFWNVTKDKLCADIKHIFMSEGRVTLTRAVLDSVPSYYMQSSLLPISVHSELDQLSRNFIWGSDEQHRKIHLIKWDTVCQPRHLGGLGLKKSRDANIVAMCKLNWRLHYEKSNTWSKLFCRKYSIIDPRDPLPNHGSPTLQAMKEGRSLFQRGFLWATPPFTRFPSSC</sequence>
<name>A0AAV5J8S4_9ROSI</name>
<dbReference type="SUPFAM" id="SSF56219">
    <property type="entry name" value="DNase I-like"/>
    <property type="match status" value="1"/>
</dbReference>
<reference evidence="2 3" key="1">
    <citation type="journal article" date="2021" name="Commun. Biol.">
        <title>The genome of Shorea leprosula (Dipterocarpaceae) highlights the ecological relevance of drought in aseasonal tropical rainforests.</title>
        <authorList>
            <person name="Ng K.K.S."/>
            <person name="Kobayashi M.J."/>
            <person name="Fawcett J.A."/>
            <person name="Hatakeyama M."/>
            <person name="Paape T."/>
            <person name="Ng C.H."/>
            <person name="Ang C.C."/>
            <person name="Tnah L.H."/>
            <person name="Lee C.T."/>
            <person name="Nishiyama T."/>
            <person name="Sese J."/>
            <person name="O'Brien M.J."/>
            <person name="Copetti D."/>
            <person name="Mohd Noor M.I."/>
            <person name="Ong R.C."/>
            <person name="Putra M."/>
            <person name="Sireger I.Z."/>
            <person name="Indrioko S."/>
            <person name="Kosugi Y."/>
            <person name="Izuno A."/>
            <person name="Isagi Y."/>
            <person name="Lee S.L."/>
            <person name="Shimizu K.K."/>
        </authorList>
    </citation>
    <scope>NUCLEOTIDE SEQUENCE [LARGE SCALE GENOMIC DNA]</scope>
    <source>
        <strain evidence="2">214</strain>
    </source>
</reference>
<accession>A0AAV5J8S4</accession>
<dbReference type="AlphaFoldDB" id="A0AAV5J8S4"/>
<dbReference type="EMBL" id="BPVZ01000028">
    <property type="protein sequence ID" value="GKV07788.1"/>
    <property type="molecule type" value="Genomic_DNA"/>
</dbReference>
<organism evidence="2 3">
    <name type="scientific">Rubroshorea leprosula</name>
    <dbReference type="NCBI Taxonomy" id="152421"/>
    <lineage>
        <taxon>Eukaryota</taxon>
        <taxon>Viridiplantae</taxon>
        <taxon>Streptophyta</taxon>
        <taxon>Embryophyta</taxon>
        <taxon>Tracheophyta</taxon>
        <taxon>Spermatophyta</taxon>
        <taxon>Magnoliopsida</taxon>
        <taxon>eudicotyledons</taxon>
        <taxon>Gunneridae</taxon>
        <taxon>Pentapetalae</taxon>
        <taxon>rosids</taxon>
        <taxon>malvids</taxon>
        <taxon>Malvales</taxon>
        <taxon>Dipterocarpaceae</taxon>
        <taxon>Rubroshorea</taxon>
    </lineage>
</organism>
<evidence type="ECO:0000259" key="1">
    <source>
        <dbReference type="Pfam" id="PF03372"/>
    </source>
</evidence>
<protein>
    <recommendedName>
        <fullName evidence="1">Endonuclease/exonuclease/phosphatase domain-containing protein</fullName>
    </recommendedName>
</protein>
<dbReference type="PANTHER" id="PTHR35218">
    <property type="entry name" value="RNASE H DOMAIN-CONTAINING PROTEIN"/>
    <property type="match status" value="1"/>
</dbReference>
<dbReference type="Proteomes" id="UP001054252">
    <property type="component" value="Unassembled WGS sequence"/>
</dbReference>
<dbReference type="Pfam" id="PF03372">
    <property type="entry name" value="Exo_endo_phos"/>
    <property type="match status" value="1"/>
</dbReference>
<evidence type="ECO:0000313" key="3">
    <source>
        <dbReference type="Proteomes" id="UP001054252"/>
    </source>
</evidence>
<keyword evidence="3" id="KW-1185">Reference proteome</keyword>
<dbReference type="GO" id="GO:0003824">
    <property type="term" value="F:catalytic activity"/>
    <property type="evidence" value="ECO:0007669"/>
    <property type="project" value="InterPro"/>
</dbReference>
<feature type="domain" description="Endonuclease/exonuclease/phosphatase" evidence="1">
    <location>
        <begin position="19"/>
        <end position="245"/>
    </location>
</feature>
<dbReference type="InterPro" id="IPR036691">
    <property type="entry name" value="Endo/exonu/phosph_ase_sf"/>
</dbReference>
<comment type="caution">
    <text evidence="2">The sequence shown here is derived from an EMBL/GenBank/DDBJ whole genome shotgun (WGS) entry which is preliminary data.</text>
</comment>
<evidence type="ECO:0000313" key="2">
    <source>
        <dbReference type="EMBL" id="GKV07788.1"/>
    </source>
</evidence>
<dbReference type="Gene3D" id="3.60.10.10">
    <property type="entry name" value="Endonuclease/exonuclease/phosphatase"/>
    <property type="match status" value="1"/>
</dbReference>
<dbReference type="PANTHER" id="PTHR35218:SF9">
    <property type="entry name" value="ENDONUCLEASE_EXONUCLEASE_PHOSPHATASE DOMAIN-CONTAINING PROTEIN"/>
    <property type="match status" value="1"/>
</dbReference>
<proteinExistence type="predicted"/>